<dbReference type="HOGENOM" id="CLU_034922_0_0_5"/>
<dbReference type="InterPro" id="IPR027417">
    <property type="entry name" value="P-loop_NTPase"/>
</dbReference>
<evidence type="ECO:0000313" key="5">
    <source>
        <dbReference type="Proteomes" id="UP000019666"/>
    </source>
</evidence>
<dbReference type="InterPro" id="IPR035421">
    <property type="entry name" value="Terminase_6C"/>
</dbReference>
<dbReference type="Gene3D" id="3.40.50.300">
    <property type="entry name" value="P-loop containing nucleotide triphosphate hydrolases"/>
    <property type="match status" value="1"/>
</dbReference>
<evidence type="ECO:0000259" key="3">
    <source>
        <dbReference type="Pfam" id="PF17289"/>
    </source>
</evidence>
<sequence length="497" mass="54798">MKLTFEERARQARTPDVQPASAPTTPELADPVPSSPAIQQEPVPPAPLPTHGAGFLATQDPDLVRWTLEALSDRELRGLPWLFDFWAHPHQLPPKGDWRTWVILGGRGAGKTRAGAEWVRSQVEGRRPQDQGRAKRVALLAETIDQAREVMVFGDSGLLACSPPDRRPHWHATRRMLEWPNGAVAQLFSAHEPEALRGPQFDCAWADELAKWKKAEEAWDMLQFGLRLGDDPRCVETTTPRSSPLLLDLLNRPNTVQTHGNTRSNRAFLAKSFLEDVQARYGNTSLGKQELDGLILQDLEGALWSWALIDAARVDTTPTFDRVVIAVDPAVSMGKGSDSTGIVAVGAVTRGLVKDWQAWVLEDATVQGTSPDQWGRAVVQAFRRHGADRIVVESNQGGAMVESILRHIDPTLPITCVHASQGKGLRAEPVAALYEQGRVHHLRTTDLSALEDQMTRMTVAGFRGRGSPDRLDALVWALHEAILAPSNHWTNPGIRSL</sequence>
<keyword evidence="1" id="KW-1188">Viral release from host cell</keyword>
<dbReference type="PATRIC" id="fig|442562.3.peg.1344"/>
<name>A0A017HRV5_9RHOB</name>
<dbReference type="Gene3D" id="3.30.420.240">
    <property type="match status" value="1"/>
</dbReference>
<organism evidence="4 5">
    <name type="scientific">Rubellimicrobium mesophilum DSM 19309</name>
    <dbReference type="NCBI Taxonomy" id="442562"/>
    <lineage>
        <taxon>Bacteria</taxon>
        <taxon>Pseudomonadati</taxon>
        <taxon>Pseudomonadota</taxon>
        <taxon>Alphaproteobacteria</taxon>
        <taxon>Rhodobacterales</taxon>
        <taxon>Roseobacteraceae</taxon>
        <taxon>Rubellimicrobium</taxon>
    </lineage>
</organism>
<evidence type="ECO:0000256" key="2">
    <source>
        <dbReference type="SAM" id="MobiDB-lite"/>
    </source>
</evidence>
<evidence type="ECO:0000256" key="1">
    <source>
        <dbReference type="ARBA" id="ARBA00022612"/>
    </source>
</evidence>
<dbReference type="OrthoDB" id="4519042at2"/>
<reference evidence="4 5" key="1">
    <citation type="submission" date="2013-02" db="EMBL/GenBank/DDBJ databases">
        <authorList>
            <person name="Fiebig A."/>
            <person name="Goeker M."/>
            <person name="Klenk H.-P.P."/>
        </authorList>
    </citation>
    <scope>NUCLEOTIDE SEQUENCE [LARGE SCALE GENOMIC DNA]</scope>
    <source>
        <strain evidence="4 5">DSM 19309</strain>
    </source>
</reference>
<gene>
    <name evidence="4" type="ORF">Rumeso_01355</name>
</gene>
<keyword evidence="5" id="KW-1185">Reference proteome</keyword>
<feature type="domain" description="Terminase large subunit gp17-like C-terminal" evidence="3">
    <location>
        <begin position="325"/>
        <end position="480"/>
    </location>
</feature>
<feature type="compositionally biased region" description="Basic and acidic residues" evidence="2">
    <location>
        <begin position="1"/>
        <end position="10"/>
    </location>
</feature>
<dbReference type="Proteomes" id="UP000019666">
    <property type="component" value="Unassembled WGS sequence"/>
</dbReference>
<dbReference type="AlphaFoldDB" id="A0A017HRV5"/>
<comment type="caution">
    <text evidence="4">The sequence shown here is derived from an EMBL/GenBank/DDBJ whole genome shotgun (WGS) entry which is preliminary data.</text>
</comment>
<protein>
    <submittedName>
        <fullName evidence="4">GTA terminase protein</fullName>
    </submittedName>
</protein>
<dbReference type="EMBL" id="AOSK01000036">
    <property type="protein sequence ID" value="EYD77096.1"/>
    <property type="molecule type" value="Genomic_DNA"/>
</dbReference>
<dbReference type="RefSeq" id="WP_082483425.1">
    <property type="nucleotide sequence ID" value="NZ_KK088562.1"/>
</dbReference>
<feature type="region of interest" description="Disordered" evidence="2">
    <location>
        <begin position="1"/>
        <end position="55"/>
    </location>
</feature>
<proteinExistence type="predicted"/>
<accession>A0A017HRV5</accession>
<dbReference type="Pfam" id="PF03237">
    <property type="entry name" value="Terminase_6N"/>
    <property type="match status" value="1"/>
</dbReference>
<dbReference type="STRING" id="442562.Rumeso_01355"/>
<evidence type="ECO:0000313" key="4">
    <source>
        <dbReference type="EMBL" id="EYD77096.1"/>
    </source>
</evidence>
<dbReference type="Pfam" id="PF17289">
    <property type="entry name" value="Terminase_6C"/>
    <property type="match status" value="1"/>
</dbReference>